<proteinExistence type="predicted"/>
<dbReference type="AlphaFoldDB" id="A0AAD4XZT2"/>
<dbReference type="Pfam" id="PF16719">
    <property type="entry name" value="SAWADEE"/>
    <property type="match status" value="1"/>
</dbReference>
<evidence type="ECO:0000313" key="2">
    <source>
        <dbReference type="EMBL" id="KAI3963447.1"/>
    </source>
</evidence>
<gene>
    <name evidence="2" type="ORF">MKW98_022869</name>
</gene>
<dbReference type="EMBL" id="JAJJMB010000061">
    <property type="protein sequence ID" value="KAI3963447.1"/>
    <property type="molecule type" value="Genomic_DNA"/>
</dbReference>
<dbReference type="PANTHER" id="PTHR36384:SF1">
    <property type="entry name" value="SAWADEE PROTEIN"/>
    <property type="match status" value="1"/>
</dbReference>
<dbReference type="PANTHER" id="PTHR36384">
    <property type="entry name" value="SAWADEE PROTEIN"/>
    <property type="match status" value="1"/>
</dbReference>
<dbReference type="Proteomes" id="UP001202328">
    <property type="component" value="Unassembled WGS sequence"/>
</dbReference>
<comment type="caution">
    <text evidence="2">The sequence shown here is derived from an EMBL/GenBank/DDBJ whole genome shotgun (WGS) entry which is preliminary data.</text>
</comment>
<dbReference type="InterPro" id="IPR032001">
    <property type="entry name" value="SAWADEE_dom"/>
</dbReference>
<accession>A0AAD4XZT2</accession>
<protein>
    <recommendedName>
        <fullName evidence="1">SAWADEE domain-containing protein</fullName>
    </recommendedName>
</protein>
<name>A0AAD4XZT2_9MAGN</name>
<dbReference type="GO" id="GO:0003682">
    <property type="term" value="F:chromatin binding"/>
    <property type="evidence" value="ECO:0007669"/>
    <property type="project" value="InterPro"/>
</dbReference>
<keyword evidence="3" id="KW-1185">Reference proteome</keyword>
<feature type="domain" description="SAWADEE" evidence="1">
    <location>
        <begin position="10"/>
        <end position="152"/>
    </location>
</feature>
<reference evidence="2" key="1">
    <citation type="submission" date="2022-04" db="EMBL/GenBank/DDBJ databases">
        <title>A functionally conserved STORR gene fusion in Papaver species that diverged 16.8 million years ago.</title>
        <authorList>
            <person name="Catania T."/>
        </authorList>
    </citation>
    <scope>NUCLEOTIDE SEQUENCE</scope>
    <source>
        <strain evidence="2">S-188037</strain>
    </source>
</reference>
<sequence>MGRLPKKTNQNLDFRSTKDNAWYTVGKVSISKTKNILTVRFAGFDKEDDEKFSVKDFKTVKELDDFLNRFRPACVQLQDKDCADLSRGFEVCALLDQGEEDKKFYDGIIESISRKRHRRKGGGETCSCAFVVGWSEGPKASSTQQMGIEGICKLEQGSPLFDQALAYFVKMSSKQLDLVSNENQLPVKKKFKVNFQV</sequence>
<evidence type="ECO:0000313" key="3">
    <source>
        <dbReference type="Proteomes" id="UP001202328"/>
    </source>
</evidence>
<dbReference type="Gene3D" id="2.30.30.140">
    <property type="match status" value="1"/>
</dbReference>
<organism evidence="2 3">
    <name type="scientific">Papaver atlanticum</name>
    <dbReference type="NCBI Taxonomy" id="357466"/>
    <lineage>
        <taxon>Eukaryota</taxon>
        <taxon>Viridiplantae</taxon>
        <taxon>Streptophyta</taxon>
        <taxon>Embryophyta</taxon>
        <taxon>Tracheophyta</taxon>
        <taxon>Spermatophyta</taxon>
        <taxon>Magnoliopsida</taxon>
        <taxon>Ranunculales</taxon>
        <taxon>Papaveraceae</taxon>
        <taxon>Papaveroideae</taxon>
        <taxon>Papaver</taxon>
    </lineage>
</organism>
<evidence type="ECO:0000259" key="1">
    <source>
        <dbReference type="Pfam" id="PF16719"/>
    </source>
</evidence>